<evidence type="ECO:0000313" key="1">
    <source>
        <dbReference type="EMBL" id="KAI4379080.1"/>
    </source>
</evidence>
<accession>A0ACB9RJB1</accession>
<comment type="caution">
    <text evidence="1">The sequence shown here is derived from an EMBL/GenBank/DDBJ whole genome shotgun (WGS) entry which is preliminary data.</text>
</comment>
<dbReference type="Proteomes" id="UP001057402">
    <property type="component" value="Chromosome 3"/>
</dbReference>
<name>A0ACB9RJB1_9MYRT</name>
<evidence type="ECO:0000313" key="2">
    <source>
        <dbReference type="Proteomes" id="UP001057402"/>
    </source>
</evidence>
<protein>
    <submittedName>
        <fullName evidence="1">Uncharacterized protein</fullName>
    </submittedName>
</protein>
<dbReference type="EMBL" id="CM042882">
    <property type="protein sequence ID" value="KAI4379080.1"/>
    <property type="molecule type" value="Genomic_DNA"/>
</dbReference>
<keyword evidence="2" id="KW-1185">Reference proteome</keyword>
<proteinExistence type="predicted"/>
<gene>
    <name evidence="1" type="ORF">MLD38_005419</name>
</gene>
<reference evidence="2" key="1">
    <citation type="journal article" date="2023" name="Front. Plant Sci.">
        <title>Chromosomal-level genome assembly of Melastoma candidum provides insights into trichome evolution.</title>
        <authorList>
            <person name="Zhong Y."/>
            <person name="Wu W."/>
            <person name="Sun C."/>
            <person name="Zou P."/>
            <person name="Liu Y."/>
            <person name="Dai S."/>
            <person name="Zhou R."/>
        </authorList>
    </citation>
    <scope>NUCLEOTIDE SEQUENCE [LARGE SCALE GENOMIC DNA]</scope>
</reference>
<organism evidence="1 2">
    <name type="scientific">Melastoma candidum</name>
    <dbReference type="NCBI Taxonomy" id="119954"/>
    <lineage>
        <taxon>Eukaryota</taxon>
        <taxon>Viridiplantae</taxon>
        <taxon>Streptophyta</taxon>
        <taxon>Embryophyta</taxon>
        <taxon>Tracheophyta</taxon>
        <taxon>Spermatophyta</taxon>
        <taxon>Magnoliopsida</taxon>
        <taxon>eudicotyledons</taxon>
        <taxon>Gunneridae</taxon>
        <taxon>Pentapetalae</taxon>
        <taxon>rosids</taxon>
        <taxon>malvids</taxon>
        <taxon>Myrtales</taxon>
        <taxon>Melastomataceae</taxon>
        <taxon>Melastomatoideae</taxon>
        <taxon>Melastomateae</taxon>
        <taxon>Melastoma</taxon>
    </lineage>
</organism>
<sequence>MAAVEDSGHLQSPDSTLPPYPELIIAAIDALNDPNGSNKTTISRHIESLYPNLPSSHATLLSHHLNRMKQDGDLVMLKNNYMRPDQDAPPKRGRGRPRKNVEPTALPVQAAAPSSPRPRGRPPKSGDSEAQPKSKPVPNVSGKKRGRPRKEKADVSGGSEPVAEAETEAQAPAAVGEVGGVVKRGRGRPPKAKTGAAAAVPVGA</sequence>